<feature type="region of interest" description="Disordered" evidence="1">
    <location>
        <begin position="939"/>
        <end position="960"/>
    </location>
</feature>
<dbReference type="PANTHER" id="PTHR12389:SF0">
    <property type="entry name" value="E3 UBIQUITIN-PROTEIN LIGASE LISTERIN"/>
    <property type="match status" value="1"/>
</dbReference>
<protein>
    <submittedName>
        <fullName evidence="5">Uncharacterized protein</fullName>
    </submittedName>
</protein>
<feature type="domain" description="E3 ubiquitin-protein ligase listerin HEAT repeat region" evidence="3">
    <location>
        <begin position="1641"/>
        <end position="1891"/>
    </location>
</feature>
<feature type="compositionally biased region" description="Acidic residues" evidence="1">
    <location>
        <begin position="945"/>
        <end position="960"/>
    </location>
</feature>
<dbReference type="EMBL" id="LVLJ01003222">
    <property type="protein sequence ID" value="OAE22310.1"/>
    <property type="molecule type" value="Genomic_DNA"/>
</dbReference>
<evidence type="ECO:0000259" key="4">
    <source>
        <dbReference type="Pfam" id="PF23009"/>
    </source>
</evidence>
<sequence length="2187" mass="240001">MGRNKGDPARSKARPSSSSFAASLLQTPVASAVGFGGYVGSARVETGPSPDGELLTDVDGEASLHLKRLSKKDSTTKMKALAALTALFKDRPAAELSTLLPSWVFEYKRLVQDSSRQVRESSHIAMTALVNSVGRGIAPHLRSLMGPWWVAQFDPSREVSEAAKCSFQTAFIGQKKRLEALIYCANEIFIHLDENLKSTPQTISDKATPIEEATEKHERVVSCSLLAMAAIIDVLVGSLKTGPGRLDSPVDVDVAAKTRVLVTEAATKLCWNHKYIRDYLKSKSSRIRSAAYQALRAYIQHIPEVFKDSDMESVVPSILGTFSEKDTGCHQPMWDMILLFARNFPQAWGVSSVKKVVFPRLFGYLRHSCYGSELLSYPSLLPFLSLIPPEHVIPSQAFILEFLSSFWRGRPGPQLGSTYWSAHLKALQECLIWAVKNAKRFADAEGSNVSDLQVALIDGVLLKLLWCDYIGTSTSHAVPVTSTPMVTSHEAPVDSTESSQTHLSRTAAEGSGAESLSSKSAITNEDFSKDLCSCIVDIIQSLSEHELLASFWTEFQDICLKIVEEAGRRWQSSRENDRRLLHIAEFFVVLGIKTSKNGTVNRWVLTSAVRPFVCKAFPNIKILGDPESIRLLAKLTSIYGPTIFNELGISSTKELESEVRDQDFKDHERMLQYFKEGIVPWCLDGDDELSEAKAELVLAFIQSPKFQEEWDFVVAHVTGGLGDTEKSVDLKSVGVLSTLLEKVSEIGGVTSRNQGVVGGEKDTLSEWWKSPRIDNAALRVASSDQLSHPACYRLVRSVLGGMRSDARVPSTAFNKATVQIETPGSNCQSVTLIVSDNAAKQILQILLMRILSVLALSDSLWVKSVPSRFVDSQDSELLTFSVDQNRTEEVLELAATAVRVVREGLQCLRSLDRDSTVSGKLVAALFCLRWGCPKLADTPLSGNDSDSEVDSEEDEGSEDGFLLDEEIVQRSPVNILDEVPGPVPDETSGELQQEWIDLMESVRDMRLELSPLFCKSFSPLTRFRVRQILIHCLRDAVFDANFETPHRVAVKVAAWAKEVVTFTCEGPGEVSDALDMLLASGDCWPQWVDVPSLLQIKPGQNLVARKVPHELQDSQTRRHERFASFVDLLCRTLSPREVYLGSSAPPDPEVNQDETKSIIDLELCSQSCRTWLVVELLCTWEWPGGTASQSVIPLLCSLSRTKRESTDFHLLWNVIETLFVGASNACNRDSSSENRSFTGFEDDKKSMDEPFLRALLKLLKGLLEMEDGWSKADTRLLFRQFVTNQDVVTFVSPICDIRILPSVLSVLMPTLRRKPGSVEKIDSSVEEEWHSLLKTAVSEWLLLAMSATPLVACDEYSKYSGVMWIRVAVACFPQNAAGGVSAMASAFAMQVSPEEKALLLSLLQKQFSREAIAAVAGSAAIRRNAPDQGVFDKKRKQVVEGNLAKLVAAAIAYCWLSFGVEEWEFVLGRLRTWMEEAVVDAEEFAENVVHIVKETAESSKMELQNDLAVVGLENLVSEKDIVSTELSSTAVSVFSLLRGLEHLEGAESTDAITHMQTANWKNIEMRALEDVLRLLLAIGLAESAAANSEVGEKARSVIASWRKLQGQLWDNVADVALSASNQAREASIRAVDLWGVGTGAISALYALLFSPQPTMSLQWVAYNFLTSGQVLQMAITCGVVSSGEGDVKGEEDVAGDESQEALTSTVAQIRPELSSVIGASPSAILVQPLTSPLRVRYLLGWSLFLTRLPSLAASSSTRERLVQYVQDSDISATLLDCLFQHIPLDQNVGGPGSRRKHLGAATKTSSAAAAATRAAATGSVAFAVEGLWPVQKEGLVTLAGAIYGLMLLVLPACVRIWFTGLRDKAMASAIEIFTTTYCSPQLLSDEFAQVQASTSRPQGAALDEDEFSIRANRSSREVTAIYKKEEAGMDIVIKMPPCYPLRAVGVECTRRMGIDEHLLRKWILSMASFLRNQVSADVLMSSSTLEERSLNLQLITMYEHYAPMALHLDWQGERPSAAMEGASRITVCSSKLYGCGVIAMERRETGTRSLVSSGESSVRSCAVVARDIQIGMVDQTLRVQEDLALYIILSIHTDNALGQDLAQIFANFIASQATSARTDLDRCGISAQNVKALFGSPKLWTADVSLSLIRNRIDSQNLENIDESPRVPHEGTPSSLSMADDLGLALS</sequence>
<feature type="domain" description="E3 ubiquitin-protein ligase listerin ubiquitin conjugating" evidence="4">
    <location>
        <begin position="1908"/>
        <end position="1973"/>
    </location>
</feature>
<dbReference type="GO" id="GO:1990116">
    <property type="term" value="P:ribosome-associated ubiquitin-dependent protein catabolic process"/>
    <property type="evidence" value="ECO:0007669"/>
    <property type="project" value="InterPro"/>
</dbReference>
<feature type="domain" description="E3 ubiquitin-protein ligase listerin N-terminal" evidence="2">
    <location>
        <begin position="59"/>
        <end position="386"/>
    </location>
</feature>
<dbReference type="Proteomes" id="UP000077202">
    <property type="component" value="Unassembled WGS sequence"/>
</dbReference>
<dbReference type="GO" id="GO:0072344">
    <property type="term" value="P:rescue of stalled ribosome"/>
    <property type="evidence" value="ECO:0007669"/>
    <property type="project" value="TreeGrafter"/>
</dbReference>
<comment type="caution">
    <text evidence="5">The sequence shown here is derived from an EMBL/GenBank/DDBJ whole genome shotgun (WGS) entry which is preliminary data.</text>
</comment>
<dbReference type="InterPro" id="IPR039795">
    <property type="entry name" value="LTN1/Rkr1"/>
</dbReference>
<dbReference type="InterPro" id="IPR016024">
    <property type="entry name" value="ARM-type_fold"/>
</dbReference>
<dbReference type="SUPFAM" id="SSF48371">
    <property type="entry name" value="ARM repeat"/>
    <property type="match status" value="1"/>
</dbReference>
<evidence type="ECO:0000256" key="1">
    <source>
        <dbReference type="SAM" id="MobiDB-lite"/>
    </source>
</evidence>
<dbReference type="Pfam" id="PF22999">
    <property type="entry name" value="LTN1_E3_ligase_6th"/>
    <property type="match status" value="1"/>
</dbReference>
<gene>
    <name evidence="5" type="ORF">AXG93_1504s1200</name>
</gene>
<keyword evidence="6" id="KW-1185">Reference proteome</keyword>
<organism evidence="5 6">
    <name type="scientific">Marchantia polymorpha subsp. ruderalis</name>
    <dbReference type="NCBI Taxonomy" id="1480154"/>
    <lineage>
        <taxon>Eukaryota</taxon>
        <taxon>Viridiplantae</taxon>
        <taxon>Streptophyta</taxon>
        <taxon>Embryophyta</taxon>
        <taxon>Marchantiophyta</taxon>
        <taxon>Marchantiopsida</taxon>
        <taxon>Marchantiidae</taxon>
        <taxon>Marchantiales</taxon>
        <taxon>Marchantiaceae</taxon>
        <taxon>Marchantia</taxon>
    </lineage>
</organism>
<dbReference type="InterPro" id="IPR054477">
    <property type="entry name" value="LTN1_E3_ligase_6th"/>
</dbReference>
<dbReference type="InterPro" id="IPR054476">
    <property type="entry name" value="Ltn1_N"/>
</dbReference>
<reference evidence="5" key="1">
    <citation type="submission" date="2016-03" db="EMBL/GenBank/DDBJ databases">
        <title>Mechanisms controlling the formation of the plant cell surface in tip-growing cells are functionally conserved among land plants.</title>
        <authorList>
            <person name="Honkanen S."/>
            <person name="Jones V.A."/>
            <person name="Morieri G."/>
            <person name="Champion C."/>
            <person name="Hetherington A.J."/>
            <person name="Kelly S."/>
            <person name="Saint-Marcoux D."/>
            <person name="Proust H."/>
            <person name="Prescott H."/>
            <person name="Dolan L."/>
        </authorList>
    </citation>
    <scope>NUCLEOTIDE SEQUENCE [LARGE SCALE GENOMIC DNA]</scope>
    <source>
        <tissue evidence="5">Whole gametophyte</tissue>
    </source>
</reference>
<feature type="region of interest" description="Disordered" evidence="1">
    <location>
        <begin position="486"/>
        <end position="517"/>
    </location>
</feature>
<accession>A0A176VN49</accession>
<feature type="compositionally biased region" description="Low complexity" evidence="1">
    <location>
        <begin position="507"/>
        <end position="517"/>
    </location>
</feature>
<dbReference type="Gene3D" id="1.25.10.10">
    <property type="entry name" value="Leucine-rich Repeat Variant"/>
    <property type="match status" value="1"/>
</dbReference>
<proteinExistence type="predicted"/>
<dbReference type="GO" id="GO:0005829">
    <property type="term" value="C:cytosol"/>
    <property type="evidence" value="ECO:0007669"/>
    <property type="project" value="TreeGrafter"/>
</dbReference>
<name>A0A176VN49_MARPO</name>
<dbReference type="InterPro" id="IPR054478">
    <property type="entry name" value="LTN1_UBC"/>
</dbReference>
<dbReference type="Pfam" id="PF23009">
    <property type="entry name" value="UBC_like"/>
    <property type="match status" value="1"/>
</dbReference>
<evidence type="ECO:0000259" key="3">
    <source>
        <dbReference type="Pfam" id="PF22999"/>
    </source>
</evidence>
<evidence type="ECO:0000259" key="2">
    <source>
        <dbReference type="Pfam" id="PF22958"/>
    </source>
</evidence>
<evidence type="ECO:0000313" key="5">
    <source>
        <dbReference type="EMBL" id="OAE22310.1"/>
    </source>
</evidence>
<dbReference type="GO" id="GO:0061630">
    <property type="term" value="F:ubiquitin protein ligase activity"/>
    <property type="evidence" value="ECO:0007669"/>
    <property type="project" value="InterPro"/>
</dbReference>
<feature type="region of interest" description="Disordered" evidence="1">
    <location>
        <begin position="2160"/>
        <end position="2187"/>
    </location>
</feature>
<dbReference type="GO" id="GO:1990112">
    <property type="term" value="C:RQC complex"/>
    <property type="evidence" value="ECO:0007669"/>
    <property type="project" value="InterPro"/>
</dbReference>
<dbReference type="Pfam" id="PF22958">
    <property type="entry name" value="Ltn1_1st"/>
    <property type="match status" value="1"/>
</dbReference>
<feature type="compositionally biased region" description="Polar residues" evidence="1">
    <location>
        <begin position="495"/>
        <end position="504"/>
    </location>
</feature>
<dbReference type="GO" id="GO:0043023">
    <property type="term" value="F:ribosomal large subunit binding"/>
    <property type="evidence" value="ECO:0007669"/>
    <property type="project" value="TreeGrafter"/>
</dbReference>
<dbReference type="PANTHER" id="PTHR12389">
    <property type="entry name" value="ZINC FINGER PROTEIN 294"/>
    <property type="match status" value="1"/>
</dbReference>
<dbReference type="InterPro" id="IPR011989">
    <property type="entry name" value="ARM-like"/>
</dbReference>
<evidence type="ECO:0000313" key="6">
    <source>
        <dbReference type="Proteomes" id="UP000077202"/>
    </source>
</evidence>